<evidence type="ECO:0000256" key="4">
    <source>
        <dbReference type="HAMAP-Rule" id="MF_02095"/>
    </source>
</evidence>
<keyword evidence="4" id="KW-1003">Cell membrane</keyword>
<sequence>MLLFYNDLDNMDKNLLLTAIRASLEAGSEIMSVYTDPNADFEIEKKADNSPLTIADRKSHMVIAARLASTPYPVLSEEGKKIPVEERQSWNELWIVDPLDGTKEFIKRNGEFTVNIAYVKNGKPEAGVIYIPVKEELYFADSQYGAYKIEHITQLDSEETVDSLISKAHRLPYQEEAQRSSFIIVASRSHLTPETEAYIEEMKQKHQEVETVSKGSSLKLCLIAEGKADVYPRFAPTMEWDTAAGHAIIRAMGKEVYQTGTQHPLVYNKEDLLNPWFIAE</sequence>
<evidence type="ECO:0000313" key="6">
    <source>
        <dbReference type="EMBL" id="EDU98843.1"/>
    </source>
</evidence>
<evidence type="ECO:0000256" key="1">
    <source>
        <dbReference type="ARBA" id="ARBA00001625"/>
    </source>
</evidence>
<comment type="similarity">
    <text evidence="4">Belongs to the inositol monophosphatase superfamily. CysQ family.</text>
</comment>
<reference evidence="6 7" key="2">
    <citation type="submission" date="2008-04" db="EMBL/GenBank/DDBJ databases">
        <authorList>
            <person name="Fulton L."/>
            <person name="Clifton S."/>
            <person name="Fulton B."/>
            <person name="Xu J."/>
            <person name="Minx P."/>
            <person name="Pepin K.H."/>
            <person name="Johnson M."/>
            <person name="Thiruvilangam P."/>
            <person name="Bhonagiri V."/>
            <person name="Nash W.E."/>
            <person name="Mardis E.R."/>
            <person name="Wilson R.K."/>
        </authorList>
    </citation>
    <scope>NUCLEOTIDE SEQUENCE [LARGE SCALE GENOMIC DNA]</scope>
    <source>
        <strain evidence="6 7">DSM 17136</strain>
    </source>
</reference>
<accession>B3JQI9</accession>
<feature type="binding site" evidence="4">
    <location>
        <position position="97"/>
    </location>
    <ligand>
        <name>Mg(2+)</name>
        <dbReference type="ChEBI" id="CHEBI:18420"/>
        <label>1</label>
    </ligand>
</feature>
<dbReference type="CDD" id="cd01638">
    <property type="entry name" value="CysQ"/>
    <property type="match status" value="1"/>
</dbReference>
<feature type="binding site" evidence="4">
    <location>
        <position position="241"/>
    </location>
    <ligand>
        <name>Mg(2+)</name>
        <dbReference type="ChEBI" id="CHEBI:18420"/>
        <label>2</label>
    </ligand>
</feature>
<dbReference type="Proteomes" id="UP000003146">
    <property type="component" value="Unassembled WGS sequence"/>
</dbReference>
<dbReference type="GO" id="GO:0005886">
    <property type="term" value="C:plasma membrane"/>
    <property type="evidence" value="ECO:0007669"/>
    <property type="project" value="UniProtKB-SubCell"/>
</dbReference>
<evidence type="ECO:0000313" key="7">
    <source>
        <dbReference type="Proteomes" id="UP000003146"/>
    </source>
</evidence>
<dbReference type="Gene3D" id="3.40.190.80">
    <property type="match status" value="1"/>
</dbReference>
<comment type="cofactor">
    <cofactor evidence="4 5">
        <name>Mg(2+)</name>
        <dbReference type="ChEBI" id="CHEBI:18420"/>
    </cofactor>
</comment>
<dbReference type="STRING" id="470145.BACCOP_04149"/>
<comment type="caution">
    <text evidence="6">The sequence shown here is derived from an EMBL/GenBank/DDBJ whole genome shotgun (WGS) entry which is preliminary data.</text>
</comment>
<dbReference type="GO" id="GO:0050427">
    <property type="term" value="P:3'-phosphoadenosine 5'-phosphosulfate metabolic process"/>
    <property type="evidence" value="ECO:0007669"/>
    <property type="project" value="TreeGrafter"/>
</dbReference>
<keyword evidence="4 6" id="KW-0378">Hydrolase</keyword>
<dbReference type="Gene3D" id="3.30.540.10">
    <property type="entry name" value="Fructose-1,6-Bisphosphatase, subunit A, domain 1"/>
    <property type="match status" value="1"/>
</dbReference>
<feature type="binding site" evidence="5">
    <location>
        <position position="99"/>
    </location>
    <ligand>
        <name>Mg(2+)</name>
        <dbReference type="ChEBI" id="CHEBI:18420"/>
        <label>1</label>
        <note>catalytic</note>
    </ligand>
</feature>
<feature type="binding site" evidence="4">
    <location>
        <position position="100"/>
    </location>
    <ligand>
        <name>Mg(2+)</name>
        <dbReference type="ChEBI" id="CHEBI:18420"/>
        <label>2</label>
    </ligand>
</feature>
<gene>
    <name evidence="4 6" type="primary">cysQ</name>
    <name evidence="6" type="ORF">BACCOP_04149</name>
</gene>
<keyword evidence="4" id="KW-0472">Membrane</keyword>
<dbReference type="SUPFAM" id="SSF56655">
    <property type="entry name" value="Carbohydrate phosphatase"/>
    <property type="match status" value="1"/>
</dbReference>
<dbReference type="PANTHER" id="PTHR43028">
    <property type="entry name" value="3'(2'),5'-BISPHOSPHATE NUCLEOTIDASE 1"/>
    <property type="match status" value="1"/>
</dbReference>
<evidence type="ECO:0000256" key="5">
    <source>
        <dbReference type="PIRSR" id="PIRSR600760-2"/>
    </source>
</evidence>
<name>B3JQI9_9BACT</name>
<comment type="catalytic activity">
    <reaction evidence="1 4">
        <text>adenosine 3',5'-bisphosphate + H2O = AMP + phosphate</text>
        <dbReference type="Rhea" id="RHEA:10040"/>
        <dbReference type="ChEBI" id="CHEBI:15377"/>
        <dbReference type="ChEBI" id="CHEBI:43474"/>
        <dbReference type="ChEBI" id="CHEBI:58343"/>
        <dbReference type="ChEBI" id="CHEBI:456215"/>
        <dbReference type="EC" id="3.1.3.7"/>
    </reaction>
</comment>
<dbReference type="PRINTS" id="PR00377">
    <property type="entry name" value="IMPHPHTASES"/>
</dbReference>
<comment type="subcellular location">
    <subcellularLocation>
        <location evidence="4">Cell membrane</location>
        <topology evidence="4">Peripheral membrane protein</topology>
        <orientation evidence="4">Cytoplasmic side</orientation>
    </subcellularLocation>
</comment>
<comment type="function">
    <text evidence="4">Converts adenosine-3',5'-bisphosphate (PAP) to AMP.</text>
</comment>
<dbReference type="HOGENOM" id="CLU_044118_3_0_10"/>
<dbReference type="PROSITE" id="PS00629">
    <property type="entry name" value="IMP_1"/>
    <property type="match status" value="1"/>
</dbReference>
<dbReference type="NCBIfam" id="TIGR01331">
    <property type="entry name" value="bisphos_cysQ"/>
    <property type="match status" value="1"/>
</dbReference>
<dbReference type="FunFam" id="3.40.190.80:FF:000005">
    <property type="entry name" value="3'(2'),5'-bisphosphate nucleotidase CysQ"/>
    <property type="match status" value="1"/>
</dbReference>
<dbReference type="AlphaFoldDB" id="B3JQI9"/>
<organism evidence="6 7">
    <name type="scientific">Phocaeicola coprocola DSM 17136</name>
    <dbReference type="NCBI Taxonomy" id="470145"/>
    <lineage>
        <taxon>Bacteria</taxon>
        <taxon>Pseudomonadati</taxon>
        <taxon>Bacteroidota</taxon>
        <taxon>Bacteroidia</taxon>
        <taxon>Bacteroidales</taxon>
        <taxon>Bacteroidaceae</taxon>
        <taxon>Phocaeicola</taxon>
    </lineage>
</organism>
<dbReference type="InterPro" id="IPR006240">
    <property type="entry name" value="CysQ"/>
</dbReference>
<feature type="binding site" evidence="5">
    <location>
        <position position="100"/>
    </location>
    <ligand>
        <name>Mg(2+)</name>
        <dbReference type="ChEBI" id="CHEBI:18420"/>
        <label>1</label>
        <note>catalytic</note>
    </ligand>
</feature>
<dbReference type="HAMAP" id="MF_02095">
    <property type="entry name" value="CysQ"/>
    <property type="match status" value="1"/>
</dbReference>
<feature type="binding site" evidence="4">
    <location>
        <position position="77"/>
    </location>
    <ligand>
        <name>Mg(2+)</name>
        <dbReference type="ChEBI" id="CHEBI:18420"/>
        <label>1</label>
    </ligand>
</feature>
<dbReference type="PANTHER" id="PTHR43028:SF5">
    <property type="entry name" value="3'(2'),5'-BISPHOSPHATE NUCLEOTIDASE 1"/>
    <property type="match status" value="1"/>
</dbReference>
<proteinExistence type="inferred from homology"/>
<feature type="binding site" evidence="4">
    <location>
        <position position="77"/>
    </location>
    <ligand>
        <name>substrate</name>
    </ligand>
</feature>
<reference evidence="6 7" key="1">
    <citation type="submission" date="2008-04" db="EMBL/GenBank/DDBJ databases">
        <title>Draft genome sequence of Bacteroides coprocola (DSM 17136).</title>
        <authorList>
            <person name="Sudarsanam P."/>
            <person name="Ley R."/>
            <person name="Guruge J."/>
            <person name="Turnbaugh P.J."/>
            <person name="Mahowald M."/>
            <person name="Liep D."/>
            <person name="Gordon J."/>
        </authorList>
    </citation>
    <scope>NUCLEOTIDE SEQUENCE [LARGE SCALE GENOMIC DNA]</scope>
    <source>
        <strain evidence="6 7">DSM 17136</strain>
    </source>
</reference>
<evidence type="ECO:0000256" key="3">
    <source>
        <dbReference type="ARBA" id="ARBA00022842"/>
    </source>
</evidence>
<dbReference type="InterPro" id="IPR020583">
    <property type="entry name" value="Inositol_monoP_metal-BS"/>
</dbReference>
<dbReference type="GO" id="GO:0008441">
    <property type="term" value="F:3'(2'),5'-bisphosphate nucleotidase activity"/>
    <property type="evidence" value="ECO:0007669"/>
    <property type="project" value="UniProtKB-UniRule"/>
</dbReference>
<keyword evidence="2 4" id="KW-0479">Metal-binding</keyword>
<dbReference type="InterPro" id="IPR050725">
    <property type="entry name" value="CysQ/Inositol_MonoPase"/>
</dbReference>
<dbReference type="InterPro" id="IPR000760">
    <property type="entry name" value="Inositol_monophosphatase-like"/>
</dbReference>
<feature type="binding site" evidence="4">
    <location>
        <position position="99"/>
    </location>
    <ligand>
        <name>Mg(2+)</name>
        <dbReference type="ChEBI" id="CHEBI:18420"/>
        <label>1</label>
    </ligand>
</feature>
<protein>
    <recommendedName>
        <fullName evidence="4">3'(2'),5'-bisphosphate nucleotidase CysQ</fullName>
        <ecNumber evidence="4">3.1.3.7</ecNumber>
    </recommendedName>
    <alternativeName>
        <fullName evidence="4">3'(2'),5-bisphosphonucleoside 3'(2')-phosphohydrolase</fullName>
    </alternativeName>
    <alternativeName>
        <fullName evidence="4">3'-phosphoadenosine 5'-phosphate phosphatase</fullName>
        <shortName evidence="4">PAP phosphatase</shortName>
    </alternativeName>
</protein>
<keyword evidence="3 4" id="KW-0460">Magnesium</keyword>
<feature type="binding site" evidence="5">
    <location>
        <position position="77"/>
    </location>
    <ligand>
        <name>Mg(2+)</name>
        <dbReference type="ChEBI" id="CHEBI:18420"/>
        <label>1</label>
        <note>catalytic</note>
    </ligand>
</feature>
<feature type="binding site" evidence="4">
    <location>
        <begin position="99"/>
        <end position="102"/>
    </location>
    <ligand>
        <name>substrate</name>
    </ligand>
</feature>
<feature type="binding site" evidence="4">
    <location>
        <position position="97"/>
    </location>
    <ligand>
        <name>Mg(2+)</name>
        <dbReference type="ChEBI" id="CHEBI:18420"/>
        <label>2</label>
    </ligand>
</feature>
<evidence type="ECO:0000256" key="2">
    <source>
        <dbReference type="ARBA" id="ARBA00022723"/>
    </source>
</evidence>
<dbReference type="Pfam" id="PF00459">
    <property type="entry name" value="Inositol_P"/>
    <property type="match status" value="1"/>
</dbReference>
<dbReference type="eggNOG" id="COG1218">
    <property type="taxonomic scope" value="Bacteria"/>
</dbReference>
<feature type="binding site" evidence="5">
    <location>
        <position position="97"/>
    </location>
    <ligand>
        <name>Mg(2+)</name>
        <dbReference type="ChEBI" id="CHEBI:18420"/>
        <label>1</label>
        <note>catalytic</note>
    </ligand>
</feature>
<dbReference type="GO" id="GO:0000287">
    <property type="term" value="F:magnesium ion binding"/>
    <property type="evidence" value="ECO:0007669"/>
    <property type="project" value="UniProtKB-UniRule"/>
</dbReference>
<feature type="binding site" evidence="5">
    <location>
        <position position="241"/>
    </location>
    <ligand>
        <name>Mg(2+)</name>
        <dbReference type="ChEBI" id="CHEBI:18420"/>
        <label>1</label>
        <note>catalytic</note>
    </ligand>
</feature>
<feature type="binding site" evidence="4">
    <location>
        <position position="241"/>
    </location>
    <ligand>
        <name>substrate</name>
    </ligand>
</feature>
<dbReference type="GO" id="GO:0000103">
    <property type="term" value="P:sulfate assimilation"/>
    <property type="evidence" value="ECO:0007669"/>
    <property type="project" value="TreeGrafter"/>
</dbReference>
<dbReference type="EC" id="3.1.3.7" evidence="4"/>
<dbReference type="EMBL" id="ABIY02000126">
    <property type="protein sequence ID" value="EDU98843.1"/>
    <property type="molecule type" value="Genomic_DNA"/>
</dbReference>